<dbReference type="GO" id="GO:0005886">
    <property type="term" value="C:plasma membrane"/>
    <property type="evidence" value="ECO:0007669"/>
    <property type="project" value="UniProtKB-ARBA"/>
</dbReference>
<dbReference type="InterPro" id="IPR005176">
    <property type="entry name" value="PONY_dom"/>
</dbReference>
<accession>A0A4U5LPC8</accession>
<comment type="caution">
    <text evidence="4">The sequence shown here is derived from an EMBL/GenBank/DDBJ whole genome shotgun (WGS) entry which is preliminary data.</text>
</comment>
<proteinExistence type="predicted"/>
<feature type="region of interest" description="Disordered" evidence="2">
    <location>
        <begin position="1"/>
        <end position="29"/>
    </location>
</feature>
<dbReference type="GO" id="GO:0097602">
    <property type="term" value="F:cullin family protein binding"/>
    <property type="evidence" value="ECO:0007669"/>
    <property type="project" value="TreeGrafter"/>
</dbReference>
<comment type="function">
    <text evidence="1">Neddylation of cullins play an essential role in the regulation of SCF-type complexes activity.</text>
</comment>
<dbReference type="GO" id="GO:2000436">
    <property type="term" value="P:positive regulation of protein neddylation"/>
    <property type="evidence" value="ECO:0007669"/>
    <property type="project" value="UniProtKB-ARBA"/>
</dbReference>
<name>A0A4U5LPC8_STECR</name>
<dbReference type="STRING" id="34508.A0A4U5LPC8"/>
<evidence type="ECO:0000313" key="5">
    <source>
        <dbReference type="Proteomes" id="UP000298663"/>
    </source>
</evidence>
<dbReference type="AlphaFoldDB" id="A0A4U5LPC8"/>
<feature type="compositionally biased region" description="Polar residues" evidence="2">
    <location>
        <begin position="1"/>
        <end position="14"/>
    </location>
</feature>
<dbReference type="PANTHER" id="PTHR12281:SF32">
    <property type="entry name" value="DCN1-LIKE PROTEIN"/>
    <property type="match status" value="1"/>
</dbReference>
<dbReference type="GO" id="GO:0032182">
    <property type="term" value="F:ubiquitin-like protein binding"/>
    <property type="evidence" value="ECO:0007669"/>
    <property type="project" value="TreeGrafter"/>
</dbReference>
<evidence type="ECO:0000313" key="4">
    <source>
        <dbReference type="EMBL" id="TKR57750.1"/>
    </source>
</evidence>
<evidence type="ECO:0000256" key="2">
    <source>
        <dbReference type="SAM" id="MobiDB-lite"/>
    </source>
</evidence>
<gene>
    <name evidence="4" type="ORF">L596_030410</name>
</gene>
<keyword evidence="5" id="KW-1185">Reference proteome</keyword>
<dbReference type="GO" id="GO:0031624">
    <property type="term" value="F:ubiquitin conjugating enzyme binding"/>
    <property type="evidence" value="ECO:0007669"/>
    <property type="project" value="TreeGrafter"/>
</dbReference>
<dbReference type="EMBL" id="AZBU02000014">
    <property type="protein sequence ID" value="TKR57750.1"/>
    <property type="molecule type" value="Genomic_DNA"/>
</dbReference>
<organism evidence="4 5">
    <name type="scientific">Steinernema carpocapsae</name>
    <name type="common">Entomopathogenic nematode</name>
    <dbReference type="NCBI Taxonomy" id="34508"/>
    <lineage>
        <taxon>Eukaryota</taxon>
        <taxon>Metazoa</taxon>
        <taxon>Ecdysozoa</taxon>
        <taxon>Nematoda</taxon>
        <taxon>Chromadorea</taxon>
        <taxon>Rhabditida</taxon>
        <taxon>Tylenchina</taxon>
        <taxon>Panagrolaimomorpha</taxon>
        <taxon>Strongyloidoidea</taxon>
        <taxon>Steinernematidae</taxon>
        <taxon>Steinernema</taxon>
    </lineage>
</organism>
<dbReference type="InterPro" id="IPR014764">
    <property type="entry name" value="DCN-prot"/>
</dbReference>
<evidence type="ECO:0000259" key="3">
    <source>
        <dbReference type="PROSITE" id="PS51229"/>
    </source>
</evidence>
<reference evidence="4 5" key="2">
    <citation type="journal article" date="2019" name="G3 (Bethesda)">
        <title>Hybrid Assembly of the Genome of the Entomopathogenic Nematode Steinernema carpocapsae Identifies the X-Chromosome.</title>
        <authorList>
            <person name="Serra L."/>
            <person name="Macchietto M."/>
            <person name="Macias-Munoz A."/>
            <person name="McGill C.J."/>
            <person name="Rodriguez I.M."/>
            <person name="Rodriguez B."/>
            <person name="Murad R."/>
            <person name="Mortazavi A."/>
        </authorList>
    </citation>
    <scope>NUCLEOTIDE SEQUENCE [LARGE SCALE GENOMIC DNA]</scope>
    <source>
        <strain evidence="4 5">ALL</strain>
    </source>
</reference>
<dbReference type="InterPro" id="IPR042460">
    <property type="entry name" value="DCN1-like_PONY"/>
</dbReference>
<dbReference type="PANTHER" id="PTHR12281">
    <property type="entry name" value="RP42 RELATED"/>
    <property type="match status" value="1"/>
</dbReference>
<protein>
    <recommendedName>
        <fullName evidence="1">Defective in cullin neddylation protein</fullName>
    </recommendedName>
</protein>
<dbReference type="Gene3D" id="1.10.238.10">
    <property type="entry name" value="EF-hand"/>
    <property type="match status" value="1"/>
</dbReference>
<dbReference type="PROSITE" id="PS51229">
    <property type="entry name" value="DCUN1"/>
    <property type="match status" value="1"/>
</dbReference>
<evidence type="ECO:0000256" key="1">
    <source>
        <dbReference type="RuleBase" id="RU410713"/>
    </source>
</evidence>
<dbReference type="FunFam" id="1.10.238.200:FF:000003">
    <property type="entry name" value="DCN1-like protein 3"/>
    <property type="match status" value="1"/>
</dbReference>
<dbReference type="OrthoDB" id="286637at2759"/>
<dbReference type="Pfam" id="PF03556">
    <property type="entry name" value="Cullin_binding"/>
    <property type="match status" value="1"/>
</dbReference>
<reference evidence="4 5" key="1">
    <citation type="journal article" date="2015" name="Genome Biol.">
        <title>Comparative genomics of Steinernema reveals deeply conserved gene regulatory networks.</title>
        <authorList>
            <person name="Dillman A.R."/>
            <person name="Macchietto M."/>
            <person name="Porter C.F."/>
            <person name="Rogers A."/>
            <person name="Williams B."/>
            <person name="Antoshechkin I."/>
            <person name="Lee M.M."/>
            <person name="Goodwin Z."/>
            <person name="Lu X."/>
            <person name="Lewis E.E."/>
            <person name="Goodrich-Blair H."/>
            <person name="Stock S.P."/>
            <person name="Adams B.J."/>
            <person name="Sternberg P.W."/>
            <person name="Mortazavi A."/>
        </authorList>
    </citation>
    <scope>NUCLEOTIDE SEQUENCE [LARGE SCALE GENOMIC DNA]</scope>
    <source>
        <strain evidence="4 5">ALL</strain>
    </source>
</reference>
<dbReference type="GO" id="GO:0000151">
    <property type="term" value="C:ubiquitin ligase complex"/>
    <property type="evidence" value="ECO:0007669"/>
    <property type="project" value="TreeGrafter"/>
</dbReference>
<dbReference type="GO" id="GO:0045116">
    <property type="term" value="P:protein neddylation"/>
    <property type="evidence" value="ECO:0007669"/>
    <property type="project" value="TreeGrafter"/>
</dbReference>
<dbReference type="Gene3D" id="1.10.238.200">
    <property type="entry name" value="Cullin, PONY binding domain"/>
    <property type="match status" value="1"/>
</dbReference>
<sequence>MVVQGNKQQNSYFNKYSGRKDDNADGSKIGPNGVQAMLEDLKLDVTDRRVLILCALTNAETQCEFTYDELVGMMQENKLNTMTDLKKFLDSYNSEMDRDTDAFNKVYKFTFGYSRMLNSRNLTIEHAVQCWQALITKNYSLYPRWIDFVQNAKTRPRGITRDVWNMLPDLLSTTKTLADYDELGSWPSTFDDFIEYAREQAQ</sequence>
<dbReference type="Proteomes" id="UP000298663">
    <property type="component" value="Unassembled WGS sequence"/>
</dbReference>
<feature type="domain" description="DCUN1" evidence="3">
    <location>
        <begin position="4"/>
        <end position="198"/>
    </location>
</feature>